<dbReference type="Pfam" id="PF13556">
    <property type="entry name" value="HTH_30"/>
    <property type="match status" value="1"/>
</dbReference>
<dbReference type="InterPro" id="IPR025736">
    <property type="entry name" value="PucR_C-HTH_dom"/>
</dbReference>
<feature type="domain" description="Purine catabolism PurC-like" evidence="1">
    <location>
        <begin position="29"/>
        <end position="129"/>
    </location>
</feature>
<dbReference type="EMBL" id="JAUHPW010000010">
    <property type="protein sequence ID" value="MDN4476640.1"/>
    <property type="molecule type" value="Genomic_DNA"/>
</dbReference>
<gene>
    <name evidence="3" type="ORF">QQX09_12305</name>
</gene>
<keyword evidence="4" id="KW-1185">Reference proteome</keyword>
<evidence type="ECO:0000259" key="1">
    <source>
        <dbReference type="Pfam" id="PF07905"/>
    </source>
</evidence>
<accession>A0ABT8GBX2</accession>
<dbReference type="PANTHER" id="PTHR33744:SF1">
    <property type="entry name" value="DNA-BINDING TRANSCRIPTIONAL ACTIVATOR ADER"/>
    <property type="match status" value="1"/>
</dbReference>
<dbReference type="InterPro" id="IPR051448">
    <property type="entry name" value="CdaR-like_regulators"/>
</dbReference>
<comment type="caution">
    <text evidence="3">The sequence shown here is derived from an EMBL/GenBank/DDBJ whole genome shotgun (WGS) entry which is preliminary data.</text>
</comment>
<dbReference type="Gene3D" id="1.10.10.2840">
    <property type="entry name" value="PucR C-terminal helix-turn-helix domain"/>
    <property type="match status" value="1"/>
</dbReference>
<proteinExistence type="predicted"/>
<evidence type="ECO:0000313" key="3">
    <source>
        <dbReference type="EMBL" id="MDN4476640.1"/>
    </source>
</evidence>
<dbReference type="PANTHER" id="PTHR33744">
    <property type="entry name" value="CARBOHYDRATE DIACID REGULATOR"/>
    <property type="match status" value="1"/>
</dbReference>
<dbReference type="InterPro" id="IPR042070">
    <property type="entry name" value="PucR_C-HTH_sf"/>
</dbReference>
<dbReference type="Proteomes" id="UP001172728">
    <property type="component" value="Unassembled WGS sequence"/>
</dbReference>
<feature type="domain" description="PucR C-terminal helix-turn-helix" evidence="2">
    <location>
        <begin position="442"/>
        <end position="500"/>
    </location>
</feature>
<dbReference type="RefSeq" id="WP_301135172.1">
    <property type="nucleotide sequence ID" value="NZ_JAUHPW010000010.1"/>
</dbReference>
<name>A0ABT8GBX2_9MICO</name>
<evidence type="ECO:0000313" key="4">
    <source>
        <dbReference type="Proteomes" id="UP001172728"/>
    </source>
</evidence>
<sequence>MASPTIRALLDRPELRLRLAVPEDAVAPGALDATVRWVHSSDLADPTPFLAGGMVLLTTGTQFRDAGDDPKPYAAYVRRLARSGMLGLGFGTEVAREGVPEALVEACLAARLPLWEVPYDTPFIALARANAEALAAVAYERRTWALEAQRAVAVAALRPDGLRSMLAELARRLGTWVGLVDAAALLHEHPGGGVDAATVSELQRHAGELLVRGVQATAGVTVEGRAFHLQTLGQRGRLRAVLAIAAEELDEQHRAVVTTVVAMAALALEQRQDLEQARDALAAGVLAALVRGDVAFAGDVASASGAPLPPSPVVVAVADERLAAVGGVGRWLDTRGVPVLRAEQDGDLVMILEEAEAPLVDELVLRHGGAAGLSEPVALAGVAAGLAQARTARERRTGPVTRFAELPGAGVLALLDGAEARTVARAALEPLARHDAEHGTDLVPTVAAWFAADCAHDAAARALGVHRHTVRARLTAAQELLGQDLATVAGRAQVWAALRAAGLLA</sequence>
<reference evidence="3" key="1">
    <citation type="submission" date="2023-06" db="EMBL/GenBank/DDBJ databases">
        <title>Sysu t00192.</title>
        <authorList>
            <person name="Gao L."/>
            <person name="Fang B.-Z."/>
            <person name="Li W.-J."/>
        </authorList>
    </citation>
    <scope>NUCLEOTIDE SEQUENCE</scope>
    <source>
        <strain evidence="3">SYSU T00192</strain>
    </source>
</reference>
<protein>
    <submittedName>
        <fullName evidence="3">PucR family transcriptional regulator ligand-binding domain-containing protein</fullName>
    </submittedName>
</protein>
<dbReference type="Pfam" id="PF07905">
    <property type="entry name" value="PucR"/>
    <property type="match status" value="1"/>
</dbReference>
<evidence type="ECO:0000259" key="2">
    <source>
        <dbReference type="Pfam" id="PF13556"/>
    </source>
</evidence>
<organism evidence="3 4">
    <name type="scientific">Demequina litoralis</name>
    <dbReference type="NCBI Taxonomy" id="3051660"/>
    <lineage>
        <taxon>Bacteria</taxon>
        <taxon>Bacillati</taxon>
        <taxon>Actinomycetota</taxon>
        <taxon>Actinomycetes</taxon>
        <taxon>Micrococcales</taxon>
        <taxon>Demequinaceae</taxon>
        <taxon>Demequina</taxon>
    </lineage>
</organism>
<dbReference type="InterPro" id="IPR012914">
    <property type="entry name" value="PucR_dom"/>
</dbReference>